<feature type="region of interest" description="Disordered" evidence="1">
    <location>
        <begin position="1"/>
        <end position="30"/>
    </location>
</feature>
<evidence type="ECO:0000256" key="1">
    <source>
        <dbReference type="SAM" id="MobiDB-lite"/>
    </source>
</evidence>
<dbReference type="Proteomes" id="UP001066276">
    <property type="component" value="Chromosome 3_2"/>
</dbReference>
<sequence length="101" mass="11727">MRKETERELRCNKRSHPSAPHRQISKSARNRDYIEQNEKVELSGTLRALLHRSQSGAEWCRKVISSSLTPKKQEQLCREKVLFKIIVVAGYILKGQCVNHL</sequence>
<protein>
    <submittedName>
        <fullName evidence="2">Uncharacterized protein</fullName>
    </submittedName>
</protein>
<feature type="compositionally biased region" description="Basic and acidic residues" evidence="1">
    <location>
        <begin position="1"/>
        <end position="11"/>
    </location>
</feature>
<evidence type="ECO:0000313" key="3">
    <source>
        <dbReference type="Proteomes" id="UP001066276"/>
    </source>
</evidence>
<evidence type="ECO:0000313" key="2">
    <source>
        <dbReference type="EMBL" id="KAJ1178688.1"/>
    </source>
</evidence>
<comment type="caution">
    <text evidence="2">The sequence shown here is derived from an EMBL/GenBank/DDBJ whole genome shotgun (WGS) entry which is preliminary data.</text>
</comment>
<reference evidence="2" key="1">
    <citation type="journal article" date="2022" name="bioRxiv">
        <title>Sequencing and chromosome-scale assembly of the giantPleurodeles waltlgenome.</title>
        <authorList>
            <person name="Brown T."/>
            <person name="Elewa A."/>
            <person name="Iarovenko S."/>
            <person name="Subramanian E."/>
            <person name="Araus A.J."/>
            <person name="Petzold A."/>
            <person name="Susuki M."/>
            <person name="Suzuki K.-i.T."/>
            <person name="Hayashi T."/>
            <person name="Toyoda A."/>
            <person name="Oliveira C."/>
            <person name="Osipova E."/>
            <person name="Leigh N.D."/>
            <person name="Simon A."/>
            <person name="Yun M.H."/>
        </authorList>
    </citation>
    <scope>NUCLEOTIDE SEQUENCE</scope>
    <source>
        <strain evidence="2">20211129_DDA</strain>
        <tissue evidence="2">Liver</tissue>
    </source>
</reference>
<proteinExistence type="predicted"/>
<gene>
    <name evidence="2" type="ORF">NDU88_003930</name>
</gene>
<organism evidence="2 3">
    <name type="scientific">Pleurodeles waltl</name>
    <name type="common">Iberian ribbed newt</name>
    <dbReference type="NCBI Taxonomy" id="8319"/>
    <lineage>
        <taxon>Eukaryota</taxon>
        <taxon>Metazoa</taxon>
        <taxon>Chordata</taxon>
        <taxon>Craniata</taxon>
        <taxon>Vertebrata</taxon>
        <taxon>Euteleostomi</taxon>
        <taxon>Amphibia</taxon>
        <taxon>Batrachia</taxon>
        <taxon>Caudata</taxon>
        <taxon>Salamandroidea</taxon>
        <taxon>Salamandridae</taxon>
        <taxon>Pleurodelinae</taxon>
        <taxon>Pleurodeles</taxon>
    </lineage>
</organism>
<name>A0AAV7TSI2_PLEWA</name>
<dbReference type="AlphaFoldDB" id="A0AAV7TSI2"/>
<accession>A0AAV7TSI2</accession>
<keyword evidence="3" id="KW-1185">Reference proteome</keyword>
<dbReference type="EMBL" id="JANPWB010000006">
    <property type="protein sequence ID" value="KAJ1178688.1"/>
    <property type="molecule type" value="Genomic_DNA"/>
</dbReference>